<dbReference type="VEuPathDB" id="FungiDB:BDEG_23376"/>
<reference evidence="2 3" key="2">
    <citation type="submission" date="2016-05" db="EMBL/GenBank/DDBJ databases">
        <title>Lineage-specific infection strategies underlie the spectrum of fungal disease in amphibians.</title>
        <authorList>
            <person name="Cuomo C.A."/>
            <person name="Farrer R.A."/>
            <person name="James T."/>
            <person name="Longcore J."/>
            <person name="Birren B."/>
        </authorList>
    </citation>
    <scope>NUCLEOTIDE SEQUENCE [LARGE SCALE GENOMIC DNA]</scope>
    <source>
        <strain evidence="2 3">JEL423</strain>
    </source>
</reference>
<name>A0A177WHF0_BATDL</name>
<dbReference type="eggNOG" id="ENOG502QQ0U">
    <property type="taxonomic scope" value="Eukaryota"/>
</dbReference>
<sequence>MTVPSHTLRINSTADMSVDSPTVTIDTSDEVSLKNHTSSQTHDPSHTQHDYELACEASSSDNAAKQPKPKKTFKLVYADIRPYLTPWNIFSLVLLFVIIVSGAILFMALVGMLRFSTKEVKNLWIEVNSQILNTIFTFNALVVQPERAWLIYCTIKYRLALGRFRKILNIQGDEEAAAALSKLDADTYRTSQIDSAFENMALWAGRIQSKVNAIHLFSGYDFRASTSTVAVDQAVSNEVLPNTSKTVYPPATAVDMGHASNPDLQQKVYSVHTPFYTWVAILAFLNGQCFFQYPIDYGMWAWAVDYNSRPPWIVGTFLPLSFLSGAIGGIWPMLIARKAKRAAAVHSEH</sequence>
<keyword evidence="1" id="KW-1133">Transmembrane helix</keyword>
<dbReference type="InterPro" id="IPR021369">
    <property type="entry name" value="DUF2985"/>
</dbReference>
<reference evidence="2 3" key="1">
    <citation type="submission" date="2006-10" db="EMBL/GenBank/DDBJ databases">
        <title>The Genome Sequence of Batrachochytrium dendrobatidis JEL423.</title>
        <authorList>
            <consortium name="The Broad Institute Genome Sequencing Platform"/>
            <person name="Birren B."/>
            <person name="Lander E."/>
            <person name="Galagan J."/>
            <person name="Cuomo C."/>
            <person name="Devon K."/>
            <person name="Jaffe D."/>
            <person name="Butler J."/>
            <person name="Alvarez P."/>
            <person name="Gnerre S."/>
            <person name="Grabherr M."/>
            <person name="Kleber M."/>
            <person name="Mauceli E."/>
            <person name="Brockman W."/>
            <person name="Young S."/>
            <person name="LaButti K."/>
            <person name="Sykes S."/>
            <person name="DeCaprio D."/>
            <person name="Crawford M."/>
            <person name="Koehrsen M."/>
            <person name="Engels R."/>
            <person name="Montgomery P."/>
            <person name="Pearson M."/>
            <person name="Howarth C."/>
            <person name="Larson L."/>
            <person name="White J."/>
            <person name="O'Leary S."/>
            <person name="Kodira C."/>
            <person name="Zeng Q."/>
            <person name="Yandava C."/>
            <person name="Alvarado L."/>
            <person name="Longcore J."/>
            <person name="James T."/>
        </authorList>
    </citation>
    <scope>NUCLEOTIDE SEQUENCE [LARGE SCALE GENOMIC DNA]</scope>
    <source>
        <strain evidence="2 3">JEL423</strain>
    </source>
</reference>
<dbReference type="Pfam" id="PF11204">
    <property type="entry name" value="DUF2985"/>
    <property type="match status" value="1"/>
</dbReference>
<dbReference type="Proteomes" id="UP000077115">
    <property type="component" value="Unassembled WGS sequence"/>
</dbReference>
<keyword evidence="1" id="KW-0812">Transmembrane</keyword>
<gene>
    <name evidence="2" type="ORF">BDEG_23376</name>
</gene>
<organism evidence="2 3">
    <name type="scientific">Batrachochytrium dendrobatidis (strain JEL423)</name>
    <dbReference type="NCBI Taxonomy" id="403673"/>
    <lineage>
        <taxon>Eukaryota</taxon>
        <taxon>Fungi</taxon>
        <taxon>Fungi incertae sedis</taxon>
        <taxon>Chytridiomycota</taxon>
        <taxon>Chytridiomycota incertae sedis</taxon>
        <taxon>Chytridiomycetes</taxon>
        <taxon>Rhizophydiales</taxon>
        <taxon>Rhizophydiales incertae sedis</taxon>
        <taxon>Batrachochytrium</taxon>
    </lineage>
</organism>
<evidence type="ECO:0000313" key="2">
    <source>
        <dbReference type="EMBL" id="OAJ39537.1"/>
    </source>
</evidence>
<dbReference type="AlphaFoldDB" id="A0A177WHF0"/>
<dbReference type="STRING" id="403673.A0A177WHF0"/>
<accession>A0A177WHF0</accession>
<dbReference type="PANTHER" id="PTHR35872:SF1">
    <property type="entry name" value="ALPHA-L-RHAMNOSIDASE C"/>
    <property type="match status" value="1"/>
</dbReference>
<feature type="transmembrane region" description="Helical" evidence="1">
    <location>
        <begin position="275"/>
        <end position="293"/>
    </location>
</feature>
<dbReference type="PANTHER" id="PTHR35872">
    <property type="entry name" value="INTEGRAL MEMBRANE PROTEIN (AFU_ORTHOLOGUE AFUA_5G07110)"/>
    <property type="match status" value="1"/>
</dbReference>
<evidence type="ECO:0000313" key="3">
    <source>
        <dbReference type="Proteomes" id="UP000077115"/>
    </source>
</evidence>
<dbReference type="OrthoDB" id="6407410at2759"/>
<keyword evidence="1" id="KW-0472">Membrane</keyword>
<feature type="transmembrane region" description="Helical" evidence="1">
    <location>
        <begin position="313"/>
        <end position="334"/>
    </location>
</feature>
<dbReference type="EMBL" id="DS022303">
    <property type="protein sequence ID" value="OAJ39537.1"/>
    <property type="molecule type" value="Genomic_DNA"/>
</dbReference>
<protein>
    <submittedName>
        <fullName evidence="2">Uncharacterized protein</fullName>
    </submittedName>
</protein>
<evidence type="ECO:0000256" key="1">
    <source>
        <dbReference type="SAM" id="Phobius"/>
    </source>
</evidence>
<feature type="transmembrane region" description="Helical" evidence="1">
    <location>
        <begin position="89"/>
        <end position="113"/>
    </location>
</feature>
<proteinExistence type="predicted"/>